<name>A0A4S4BX38_9BACL</name>
<dbReference type="GO" id="GO:0032259">
    <property type="term" value="P:methylation"/>
    <property type="evidence" value="ECO:0007669"/>
    <property type="project" value="UniProtKB-KW"/>
</dbReference>
<dbReference type="AlphaFoldDB" id="A0A4S4BX38"/>
<keyword evidence="1" id="KW-0489">Methyltransferase</keyword>
<dbReference type="RefSeq" id="WP_136370155.1">
    <property type="nucleotide sequence ID" value="NZ_SSOB01000014.1"/>
</dbReference>
<protein>
    <submittedName>
        <fullName evidence="1">Class I SAM-dependent methyltransferase</fullName>
    </submittedName>
</protein>
<dbReference type="Proteomes" id="UP000310636">
    <property type="component" value="Unassembled WGS sequence"/>
</dbReference>
<keyword evidence="2" id="KW-1185">Reference proteome</keyword>
<proteinExistence type="predicted"/>
<gene>
    <name evidence="1" type="ORF">E6C55_12585</name>
</gene>
<comment type="caution">
    <text evidence="1">The sequence shown here is derived from an EMBL/GenBank/DDBJ whole genome shotgun (WGS) entry which is preliminary data.</text>
</comment>
<sequence length="399" mass="44417">MGNTGIAGIAGNTGNTGNTGIAGMELFNYFLHNGKPLPYNRIPYNNCSERAIELPLALEFLERREAGTRHAYLEIGNVLNYYKPLLERSPELANRTVIDKFEQASGVVNVDLMEYERKHDTVVCISTLEHVGQHAYGEQKRGDREAPLRALRHVYDLLGEDGEALVTVPFGKLMDLGWLIQFSADYLDLAFSRYGIPKQAMEVSYFRKLDMEMQFDAPKQSWIQCDRSELAETRFDNPFVFANGIAAIRLRKRGTTAAARPPAPQADAALAYHPPVIVGSLYTLPFNRPAGYDLQGKLSSHSSGYVFYGPFLSLQPGAYLLQAEVALDGHGRFTLELTAEEGCKVLWSRPLSEPCSLEAVIHLPAAENDVELRLYKHNDSACRVRLPKLLLTAEAPIPT</sequence>
<evidence type="ECO:0000313" key="1">
    <source>
        <dbReference type="EMBL" id="THF79048.1"/>
    </source>
</evidence>
<dbReference type="EMBL" id="SSOB01000014">
    <property type="protein sequence ID" value="THF79048.1"/>
    <property type="molecule type" value="Genomic_DNA"/>
</dbReference>
<evidence type="ECO:0000313" key="2">
    <source>
        <dbReference type="Proteomes" id="UP000310636"/>
    </source>
</evidence>
<keyword evidence="1" id="KW-0808">Transferase</keyword>
<reference evidence="1 2" key="1">
    <citation type="submission" date="2019-04" db="EMBL/GenBank/DDBJ databases">
        <title>Cohnella sp. nov. isolated from preserved vegetables.</title>
        <authorList>
            <person name="Lin S.-Y."/>
            <person name="Hung M.-H."/>
            <person name="Young C.-C."/>
        </authorList>
    </citation>
    <scope>NUCLEOTIDE SEQUENCE [LARGE SCALE GENOMIC DNA]</scope>
    <source>
        <strain evidence="1 2">CC-MHH1044</strain>
    </source>
</reference>
<organism evidence="1 2">
    <name type="scientific">Cohnella fermenti</name>
    <dbReference type="NCBI Taxonomy" id="2565925"/>
    <lineage>
        <taxon>Bacteria</taxon>
        <taxon>Bacillati</taxon>
        <taxon>Bacillota</taxon>
        <taxon>Bacilli</taxon>
        <taxon>Bacillales</taxon>
        <taxon>Paenibacillaceae</taxon>
        <taxon>Cohnella</taxon>
    </lineage>
</organism>
<accession>A0A4S4BX38</accession>
<dbReference type="GO" id="GO:0008168">
    <property type="term" value="F:methyltransferase activity"/>
    <property type="evidence" value="ECO:0007669"/>
    <property type="project" value="UniProtKB-KW"/>
</dbReference>
<dbReference type="OrthoDB" id="9780415at2"/>